<sequence length="172" mass="19638">MPSALLLQHSLMESIAFQNDLQQFVTHVIHPHNGYLKFVKTTTCDGSPLNIILSRDHELNIIRPRSHAWFADTRSMARMTLEHQTGFFSLKNTPHPSRRHQRRRCYKILPISPDLFKGLGEDATDVPKIAGCTRRALTNPNLCPEHALQNAPRTADLSACHFHGWDVRLRDS</sequence>
<evidence type="ECO:0000313" key="1">
    <source>
        <dbReference type="EMBL" id="ORY09220.1"/>
    </source>
</evidence>
<dbReference type="Proteomes" id="UP000193144">
    <property type="component" value="Unassembled WGS sequence"/>
</dbReference>
<gene>
    <name evidence="1" type="ORF">BCR34DRAFT_568770</name>
</gene>
<dbReference type="EMBL" id="MCFA01000089">
    <property type="protein sequence ID" value="ORY09220.1"/>
    <property type="molecule type" value="Genomic_DNA"/>
</dbReference>
<dbReference type="AlphaFoldDB" id="A0A1Y1ZG42"/>
<protein>
    <submittedName>
        <fullName evidence="1">Uncharacterized protein</fullName>
    </submittedName>
</protein>
<accession>A0A1Y1ZG42</accession>
<organism evidence="1 2">
    <name type="scientific">Clohesyomyces aquaticus</name>
    <dbReference type="NCBI Taxonomy" id="1231657"/>
    <lineage>
        <taxon>Eukaryota</taxon>
        <taxon>Fungi</taxon>
        <taxon>Dikarya</taxon>
        <taxon>Ascomycota</taxon>
        <taxon>Pezizomycotina</taxon>
        <taxon>Dothideomycetes</taxon>
        <taxon>Pleosporomycetidae</taxon>
        <taxon>Pleosporales</taxon>
        <taxon>Lindgomycetaceae</taxon>
        <taxon>Clohesyomyces</taxon>
    </lineage>
</organism>
<evidence type="ECO:0000313" key="2">
    <source>
        <dbReference type="Proteomes" id="UP000193144"/>
    </source>
</evidence>
<keyword evidence="2" id="KW-1185">Reference proteome</keyword>
<reference evidence="1 2" key="1">
    <citation type="submission" date="2016-07" db="EMBL/GenBank/DDBJ databases">
        <title>Pervasive Adenine N6-methylation of Active Genes in Fungi.</title>
        <authorList>
            <consortium name="DOE Joint Genome Institute"/>
            <person name="Mondo S.J."/>
            <person name="Dannebaum R.O."/>
            <person name="Kuo R.C."/>
            <person name="Labutti K."/>
            <person name="Haridas S."/>
            <person name="Kuo A."/>
            <person name="Salamov A."/>
            <person name="Ahrendt S.R."/>
            <person name="Lipzen A."/>
            <person name="Sullivan W."/>
            <person name="Andreopoulos W.B."/>
            <person name="Clum A."/>
            <person name="Lindquist E."/>
            <person name="Daum C."/>
            <person name="Ramamoorthy G.K."/>
            <person name="Gryganskyi A."/>
            <person name="Culley D."/>
            <person name="Magnuson J.K."/>
            <person name="James T.Y."/>
            <person name="O'Malley M.A."/>
            <person name="Stajich J.E."/>
            <person name="Spatafora J.W."/>
            <person name="Visel A."/>
            <person name="Grigoriev I.V."/>
        </authorList>
    </citation>
    <scope>NUCLEOTIDE SEQUENCE [LARGE SCALE GENOMIC DNA]</scope>
    <source>
        <strain evidence="1 2">CBS 115471</strain>
    </source>
</reference>
<proteinExistence type="predicted"/>
<comment type="caution">
    <text evidence="1">The sequence shown here is derived from an EMBL/GenBank/DDBJ whole genome shotgun (WGS) entry which is preliminary data.</text>
</comment>
<name>A0A1Y1ZG42_9PLEO</name>